<keyword evidence="2" id="KW-0812">Transmembrane</keyword>
<evidence type="ECO:0000256" key="2">
    <source>
        <dbReference type="SAM" id="Phobius"/>
    </source>
</evidence>
<name>A0A2P6TQC7_CHLSO</name>
<protein>
    <submittedName>
        <fullName evidence="3">Uncharacterized protein</fullName>
    </submittedName>
</protein>
<keyword evidence="2" id="KW-1133">Transmembrane helix</keyword>
<feature type="transmembrane region" description="Helical" evidence="2">
    <location>
        <begin position="129"/>
        <end position="149"/>
    </location>
</feature>
<accession>A0A2P6TQC7</accession>
<proteinExistence type="predicted"/>
<keyword evidence="4" id="KW-1185">Reference proteome</keyword>
<evidence type="ECO:0000313" key="4">
    <source>
        <dbReference type="Proteomes" id="UP000239899"/>
    </source>
</evidence>
<feature type="transmembrane region" description="Helical" evidence="2">
    <location>
        <begin position="258"/>
        <end position="279"/>
    </location>
</feature>
<comment type="caution">
    <text evidence="3">The sequence shown here is derived from an EMBL/GenBank/DDBJ whole genome shotgun (WGS) entry which is preliminary data.</text>
</comment>
<evidence type="ECO:0000256" key="1">
    <source>
        <dbReference type="SAM" id="MobiDB-lite"/>
    </source>
</evidence>
<evidence type="ECO:0000313" key="3">
    <source>
        <dbReference type="EMBL" id="PRW56238.1"/>
    </source>
</evidence>
<reference evidence="3 4" key="1">
    <citation type="journal article" date="2018" name="Plant J.">
        <title>Genome sequences of Chlorella sorokiniana UTEX 1602 and Micractinium conductrix SAG 241.80: implications to maltose excretion by a green alga.</title>
        <authorList>
            <person name="Arriola M.B."/>
            <person name="Velmurugan N."/>
            <person name="Zhang Y."/>
            <person name="Plunkett M.H."/>
            <person name="Hondzo H."/>
            <person name="Barney B.M."/>
        </authorList>
    </citation>
    <scope>NUCLEOTIDE SEQUENCE [LARGE SCALE GENOMIC DNA]</scope>
    <source>
        <strain evidence="4">UTEX 1602</strain>
    </source>
</reference>
<keyword evidence="2" id="KW-0472">Membrane</keyword>
<dbReference type="AlphaFoldDB" id="A0A2P6TQC7"/>
<dbReference type="Proteomes" id="UP000239899">
    <property type="component" value="Unassembled WGS sequence"/>
</dbReference>
<gene>
    <name evidence="3" type="ORF">C2E21_5212</name>
</gene>
<feature type="region of interest" description="Disordered" evidence="1">
    <location>
        <begin position="321"/>
        <end position="340"/>
    </location>
</feature>
<organism evidence="3 4">
    <name type="scientific">Chlorella sorokiniana</name>
    <name type="common">Freshwater green alga</name>
    <dbReference type="NCBI Taxonomy" id="3076"/>
    <lineage>
        <taxon>Eukaryota</taxon>
        <taxon>Viridiplantae</taxon>
        <taxon>Chlorophyta</taxon>
        <taxon>core chlorophytes</taxon>
        <taxon>Trebouxiophyceae</taxon>
        <taxon>Chlorellales</taxon>
        <taxon>Chlorellaceae</taxon>
        <taxon>Chlorella clade</taxon>
        <taxon>Chlorella</taxon>
    </lineage>
</organism>
<feature type="transmembrane region" description="Helical" evidence="2">
    <location>
        <begin position="199"/>
        <end position="216"/>
    </location>
</feature>
<dbReference type="EMBL" id="LHPG02000009">
    <property type="protein sequence ID" value="PRW56238.1"/>
    <property type="molecule type" value="Genomic_DNA"/>
</dbReference>
<sequence>MSLDGQEAVLAAAALQTVSVAEGSLAAAAELAPRHMPLPPPALPPLGSTAARRRHRNLLPAAGWHVDANYDSLYWTLASLVWWTYAAKLVPQLSLADNAQHFAMGASVVGMAVLSTLRPSAYRRHGPVLRLLILMYGYCMPVLTSLPVMNAFSPAPSQVPYLGALVDTYSLWLSTRSAFLSWALLGCRPPLHIALPLQLFGLWRITAAGFCVAPVLQHPVMQERTEMAHTLLTLSYAVCSAGPRAMDALGSPTPYRRCTALLTFYNCIFAVLLPLLLLLPLRQVERGGSGGGRGGWRNRADGCIETCLRPLMWPALLGTQAGNQRRERQQDGEAAGDEEDPPPISVLLLRWYLLLMVLWTFCCLLT</sequence>
<feature type="transmembrane region" description="Helical" evidence="2">
    <location>
        <begin position="347"/>
        <end position="365"/>
    </location>
</feature>